<dbReference type="GO" id="GO:0016787">
    <property type="term" value="F:hydrolase activity"/>
    <property type="evidence" value="ECO:0007669"/>
    <property type="project" value="UniProtKB-KW"/>
</dbReference>
<reference evidence="3" key="1">
    <citation type="journal article" date="2019" name="Int. J. Syst. Evol. Microbiol.">
        <title>The Global Catalogue of Microorganisms (GCM) 10K type strain sequencing project: providing services to taxonomists for standard genome sequencing and annotation.</title>
        <authorList>
            <consortium name="The Broad Institute Genomics Platform"/>
            <consortium name="The Broad Institute Genome Sequencing Center for Infectious Disease"/>
            <person name="Wu L."/>
            <person name="Ma J."/>
        </authorList>
    </citation>
    <scope>NUCLEOTIDE SEQUENCE [LARGE SCALE GENOMIC DNA]</scope>
    <source>
        <strain evidence="3">JCM 17027</strain>
    </source>
</reference>
<dbReference type="RefSeq" id="WP_345597348.1">
    <property type="nucleotide sequence ID" value="NZ_BAABCQ010000226.1"/>
</dbReference>
<feature type="compositionally biased region" description="Basic and acidic residues" evidence="1">
    <location>
        <begin position="21"/>
        <end position="30"/>
    </location>
</feature>
<comment type="caution">
    <text evidence="2">The sequence shown here is derived from an EMBL/GenBank/DDBJ whole genome shotgun (WGS) entry which is preliminary data.</text>
</comment>
<dbReference type="PANTHER" id="PTHR43434:SF1">
    <property type="entry name" value="PHOSPHOGLYCOLATE PHOSPHATASE"/>
    <property type="match status" value="1"/>
</dbReference>
<dbReference type="EMBL" id="BAABCQ010000226">
    <property type="protein sequence ID" value="GAA4011783.1"/>
    <property type="molecule type" value="Genomic_DNA"/>
</dbReference>
<dbReference type="InterPro" id="IPR050155">
    <property type="entry name" value="HAD-like_hydrolase_sf"/>
</dbReference>
<dbReference type="SFLD" id="SFLDG01129">
    <property type="entry name" value="C1.5:_HAD__Beta-PGM__Phosphata"/>
    <property type="match status" value="1"/>
</dbReference>
<dbReference type="InterPro" id="IPR023198">
    <property type="entry name" value="PGP-like_dom2"/>
</dbReference>
<dbReference type="SFLD" id="SFLDS00003">
    <property type="entry name" value="Haloacid_Dehalogenase"/>
    <property type="match status" value="1"/>
</dbReference>
<evidence type="ECO:0000313" key="2">
    <source>
        <dbReference type="EMBL" id="GAA4011783.1"/>
    </source>
</evidence>
<dbReference type="NCBIfam" id="TIGR01549">
    <property type="entry name" value="HAD-SF-IA-v1"/>
    <property type="match status" value="1"/>
</dbReference>
<evidence type="ECO:0000256" key="1">
    <source>
        <dbReference type="SAM" id="MobiDB-lite"/>
    </source>
</evidence>
<dbReference type="Gene3D" id="1.10.150.240">
    <property type="entry name" value="Putative phosphatase, domain 2"/>
    <property type="match status" value="1"/>
</dbReference>
<dbReference type="Pfam" id="PF13419">
    <property type="entry name" value="HAD_2"/>
    <property type="match status" value="1"/>
</dbReference>
<dbReference type="InterPro" id="IPR023214">
    <property type="entry name" value="HAD_sf"/>
</dbReference>
<dbReference type="SFLD" id="SFLDG01135">
    <property type="entry name" value="C1.5.6:_HAD__Beta-PGM__Phospha"/>
    <property type="match status" value="1"/>
</dbReference>
<protein>
    <submittedName>
        <fullName evidence="2">HAD-IA family hydrolase</fullName>
    </submittedName>
</protein>
<keyword evidence="2" id="KW-0378">Hydrolase</keyword>
<accession>A0ABP7SHC8</accession>
<proteinExistence type="predicted"/>
<sequence>MDRLGTTQGHALPAHPGAPDGHGRPDRGARPDGGARGTTAVVFDLDGVLVDSFAVMRQAFTTAYAETVGDGEPPFEEYERHLGRYFPDIMEIMGLPLEMEEPFVRESYRLAHLVPVFDGVPQMLRELRAHGIGLAVATGKSGPRARSLLEQLGLLDLFTVVIGSDEVDRPKPAPDIVLKALAVLGSGPARTVMVGDAVTDLNSARGAGVTAVAALWGETDEPTLLAENPDIVLRAPAELLDACFGRARTP</sequence>
<feature type="region of interest" description="Disordered" evidence="1">
    <location>
        <begin position="1"/>
        <end position="35"/>
    </location>
</feature>
<keyword evidence="3" id="KW-1185">Reference proteome</keyword>
<dbReference type="NCBIfam" id="TIGR01509">
    <property type="entry name" value="HAD-SF-IA-v3"/>
    <property type="match status" value="1"/>
</dbReference>
<dbReference type="PANTHER" id="PTHR43434">
    <property type="entry name" value="PHOSPHOGLYCOLATE PHOSPHATASE"/>
    <property type="match status" value="1"/>
</dbReference>
<dbReference type="InterPro" id="IPR036412">
    <property type="entry name" value="HAD-like_sf"/>
</dbReference>
<dbReference type="InterPro" id="IPR006351">
    <property type="entry name" value="AHBA_synth-like"/>
</dbReference>
<dbReference type="Gene3D" id="3.40.50.1000">
    <property type="entry name" value="HAD superfamily/HAD-like"/>
    <property type="match status" value="1"/>
</dbReference>
<name>A0ABP7SHC8_9ACTN</name>
<dbReference type="InterPro" id="IPR041492">
    <property type="entry name" value="HAD_2"/>
</dbReference>
<evidence type="ECO:0000313" key="3">
    <source>
        <dbReference type="Proteomes" id="UP001500034"/>
    </source>
</evidence>
<dbReference type="PRINTS" id="PR00413">
    <property type="entry name" value="HADHALOGNASE"/>
</dbReference>
<organism evidence="2 3">
    <name type="scientific">Streptomyces marokkonensis</name>
    <dbReference type="NCBI Taxonomy" id="324855"/>
    <lineage>
        <taxon>Bacteria</taxon>
        <taxon>Bacillati</taxon>
        <taxon>Actinomycetota</taxon>
        <taxon>Actinomycetes</taxon>
        <taxon>Kitasatosporales</taxon>
        <taxon>Streptomycetaceae</taxon>
        <taxon>Streptomyces</taxon>
    </lineage>
</organism>
<dbReference type="Proteomes" id="UP001500034">
    <property type="component" value="Unassembled WGS sequence"/>
</dbReference>
<gene>
    <name evidence="2" type="ORF">GCM10022384_65910</name>
</gene>
<dbReference type="InterPro" id="IPR006439">
    <property type="entry name" value="HAD-SF_hydro_IA"/>
</dbReference>
<dbReference type="NCBIfam" id="TIGR01454">
    <property type="entry name" value="AHBA_synth_RP"/>
    <property type="match status" value="1"/>
</dbReference>
<dbReference type="SUPFAM" id="SSF56784">
    <property type="entry name" value="HAD-like"/>
    <property type="match status" value="1"/>
</dbReference>